<evidence type="ECO:0000313" key="3">
    <source>
        <dbReference type="EMBL" id="NWE83500.1"/>
    </source>
</evidence>
<dbReference type="GO" id="GO:0003677">
    <property type="term" value="F:DNA binding"/>
    <property type="evidence" value="ECO:0007669"/>
    <property type="project" value="InterPro"/>
</dbReference>
<dbReference type="RefSeq" id="WP_169988415.1">
    <property type="nucleotide sequence ID" value="NZ_JACAOZ010000021.1"/>
</dbReference>
<gene>
    <name evidence="2" type="ORF">HX788_05910</name>
    <name evidence="3" type="ORF">HX795_15450</name>
    <name evidence="1" type="ORF">HX797_21295</name>
</gene>
<proteinExistence type="predicted"/>
<organism evidence="1 4">
    <name type="scientific">Pseudomonas edaphica</name>
    <dbReference type="NCBI Taxonomy" id="2006980"/>
    <lineage>
        <taxon>Bacteria</taxon>
        <taxon>Pseudomonadati</taxon>
        <taxon>Pseudomonadota</taxon>
        <taxon>Gammaproteobacteria</taxon>
        <taxon>Pseudomonadales</taxon>
        <taxon>Pseudomonadaceae</taxon>
        <taxon>Pseudomonas</taxon>
    </lineage>
</organism>
<dbReference type="Proteomes" id="UP000590218">
    <property type="component" value="Unassembled WGS sequence"/>
</dbReference>
<dbReference type="EMBL" id="JACARL010000086">
    <property type="protein sequence ID" value="NWE83500.1"/>
    <property type="molecule type" value="Genomic_DNA"/>
</dbReference>
<dbReference type="Gene3D" id="1.10.260.40">
    <property type="entry name" value="lambda repressor-like DNA-binding domains"/>
    <property type="match status" value="1"/>
</dbReference>
<evidence type="ECO:0000313" key="1">
    <source>
        <dbReference type="EMBL" id="NVZ58808.1"/>
    </source>
</evidence>
<dbReference type="AlphaFoldDB" id="A0A7Y7RUU5"/>
<evidence type="ECO:0000313" key="4">
    <source>
        <dbReference type="Proteomes" id="UP000560470"/>
    </source>
</evidence>
<reference evidence="4 5" key="1">
    <citation type="submission" date="2020-04" db="EMBL/GenBank/DDBJ databases">
        <title>Molecular characterization of pseudomonads from Agaricus bisporus reveal novel blotch 2 pathogens in Western Europe.</title>
        <authorList>
            <person name="Taparia T."/>
            <person name="Krijger M."/>
            <person name="Haynes E."/>
            <person name="Elpinstone J.G."/>
            <person name="Noble R."/>
            <person name="Van Der Wolf J."/>
        </authorList>
    </citation>
    <scope>NUCLEOTIDE SEQUENCE [LARGE SCALE GENOMIC DNA]</scope>
    <source>
        <strain evidence="1 4">B7002</strain>
        <strain evidence="3 6">K6002</strain>
        <strain evidence="2 5">K7002</strain>
    </source>
</reference>
<evidence type="ECO:0000313" key="6">
    <source>
        <dbReference type="Proteomes" id="UP000590218"/>
    </source>
</evidence>
<protein>
    <submittedName>
        <fullName evidence="1">XRE family transcriptional regulator</fullName>
    </submittedName>
</protein>
<accession>A0A7Y7RUU5</accession>
<dbReference type="EMBL" id="JACARM010000013">
    <property type="protein sequence ID" value="NWE06620.1"/>
    <property type="molecule type" value="Genomic_DNA"/>
</dbReference>
<dbReference type="SUPFAM" id="SSF47413">
    <property type="entry name" value="lambda repressor-like DNA-binding domains"/>
    <property type="match status" value="1"/>
</dbReference>
<comment type="caution">
    <text evidence="1">The sequence shown here is derived from an EMBL/GenBank/DDBJ whole genome shotgun (WGS) entry which is preliminary data.</text>
</comment>
<evidence type="ECO:0000313" key="2">
    <source>
        <dbReference type="EMBL" id="NWE06620.1"/>
    </source>
</evidence>
<dbReference type="InterPro" id="IPR010982">
    <property type="entry name" value="Lambda_DNA-bd_dom_sf"/>
</dbReference>
<name>A0A7Y7RUU5_9PSED</name>
<evidence type="ECO:0000313" key="5">
    <source>
        <dbReference type="Proteomes" id="UP000563268"/>
    </source>
</evidence>
<dbReference type="EMBL" id="JACAOZ010000021">
    <property type="protein sequence ID" value="NVZ58808.1"/>
    <property type="molecule type" value="Genomic_DNA"/>
</dbReference>
<dbReference type="Proteomes" id="UP000560470">
    <property type="component" value="Unassembled WGS sequence"/>
</dbReference>
<sequence length="102" mass="11127">MNKHIGSNFDDFLSDDGLIEEVSAGALKRVIAWQLAEAMKVQKVSKKALAERMHTSRTAVDRALDQNDAGMTLSTLASAARALDQHVEVRLVPNTQARPARA</sequence>
<dbReference type="Proteomes" id="UP000563268">
    <property type="component" value="Unassembled WGS sequence"/>
</dbReference>